<dbReference type="SUPFAM" id="SSF81321">
    <property type="entry name" value="Family A G protein-coupled receptor-like"/>
    <property type="match status" value="1"/>
</dbReference>
<dbReference type="PROSITE" id="PS50262">
    <property type="entry name" value="G_PROTEIN_RECEP_F1_2"/>
    <property type="match status" value="1"/>
</dbReference>
<protein>
    <submittedName>
        <fullName evidence="11">RYamide receptor-like</fullName>
    </submittedName>
</protein>
<dbReference type="AlphaFoldDB" id="A0A6P8HNM2"/>
<dbReference type="Gene3D" id="1.20.1070.10">
    <property type="entry name" value="Rhodopsin 7-helix transmembrane proteins"/>
    <property type="match status" value="1"/>
</dbReference>
<proteinExistence type="predicted"/>
<feature type="transmembrane region" description="Helical" evidence="8">
    <location>
        <begin position="250"/>
        <end position="270"/>
    </location>
</feature>
<evidence type="ECO:0000259" key="9">
    <source>
        <dbReference type="PROSITE" id="PS50262"/>
    </source>
</evidence>
<dbReference type="InterPro" id="IPR017452">
    <property type="entry name" value="GPCR_Rhodpsn_7TM"/>
</dbReference>
<gene>
    <name evidence="11" type="primary">LOC116294494</name>
</gene>
<evidence type="ECO:0000256" key="2">
    <source>
        <dbReference type="ARBA" id="ARBA00022692"/>
    </source>
</evidence>
<organism evidence="10 11">
    <name type="scientific">Actinia tenebrosa</name>
    <name type="common">Australian red waratah sea anemone</name>
    <dbReference type="NCBI Taxonomy" id="6105"/>
    <lineage>
        <taxon>Eukaryota</taxon>
        <taxon>Metazoa</taxon>
        <taxon>Cnidaria</taxon>
        <taxon>Anthozoa</taxon>
        <taxon>Hexacorallia</taxon>
        <taxon>Actiniaria</taxon>
        <taxon>Actiniidae</taxon>
        <taxon>Actinia</taxon>
    </lineage>
</organism>
<dbReference type="KEGG" id="aten:116294494"/>
<dbReference type="OrthoDB" id="6022667at2759"/>
<dbReference type="GO" id="GO:0004930">
    <property type="term" value="F:G protein-coupled receptor activity"/>
    <property type="evidence" value="ECO:0007669"/>
    <property type="project" value="UniProtKB-KW"/>
</dbReference>
<dbReference type="CDD" id="cd00637">
    <property type="entry name" value="7tm_classA_rhodopsin-like"/>
    <property type="match status" value="1"/>
</dbReference>
<dbReference type="GO" id="GO:0005886">
    <property type="term" value="C:plasma membrane"/>
    <property type="evidence" value="ECO:0007669"/>
    <property type="project" value="TreeGrafter"/>
</dbReference>
<dbReference type="GeneID" id="116294494"/>
<accession>A0A6P8HNM2</accession>
<dbReference type="Pfam" id="PF00001">
    <property type="entry name" value="7tm_1"/>
    <property type="match status" value="1"/>
</dbReference>
<dbReference type="InterPro" id="IPR000276">
    <property type="entry name" value="GPCR_Rhodpsn"/>
</dbReference>
<evidence type="ECO:0000256" key="6">
    <source>
        <dbReference type="ARBA" id="ARBA00023170"/>
    </source>
</evidence>
<keyword evidence="4" id="KW-0297">G-protein coupled receptor</keyword>
<evidence type="ECO:0000256" key="4">
    <source>
        <dbReference type="ARBA" id="ARBA00023040"/>
    </source>
</evidence>
<evidence type="ECO:0000256" key="1">
    <source>
        <dbReference type="ARBA" id="ARBA00004141"/>
    </source>
</evidence>
<evidence type="ECO:0000313" key="10">
    <source>
        <dbReference type="Proteomes" id="UP000515163"/>
    </source>
</evidence>
<feature type="domain" description="G-protein coupled receptors family 1 profile" evidence="9">
    <location>
        <begin position="157"/>
        <end position="406"/>
    </location>
</feature>
<keyword evidence="3 8" id="KW-1133">Transmembrane helix</keyword>
<keyword evidence="6" id="KW-0675">Receptor</keyword>
<evidence type="ECO:0000313" key="11">
    <source>
        <dbReference type="RefSeq" id="XP_031557974.1"/>
    </source>
</evidence>
<feature type="transmembrane region" description="Helical" evidence="8">
    <location>
        <begin position="382"/>
        <end position="401"/>
    </location>
</feature>
<evidence type="ECO:0000256" key="3">
    <source>
        <dbReference type="ARBA" id="ARBA00022989"/>
    </source>
</evidence>
<feature type="transmembrane region" description="Helical" evidence="8">
    <location>
        <begin position="178"/>
        <end position="198"/>
    </location>
</feature>
<feature type="transmembrane region" description="Helical" evidence="8">
    <location>
        <begin position="350"/>
        <end position="370"/>
    </location>
</feature>
<feature type="transmembrane region" description="Helical" evidence="8">
    <location>
        <begin position="144"/>
        <end position="166"/>
    </location>
</feature>
<dbReference type="PRINTS" id="PR00237">
    <property type="entry name" value="GPCRRHODOPSN"/>
</dbReference>
<evidence type="ECO:0000256" key="7">
    <source>
        <dbReference type="ARBA" id="ARBA00023224"/>
    </source>
</evidence>
<keyword evidence="7" id="KW-0807">Transducer</keyword>
<keyword evidence="5 8" id="KW-0472">Membrane</keyword>
<evidence type="ECO:0000256" key="8">
    <source>
        <dbReference type="SAM" id="Phobius"/>
    </source>
</evidence>
<dbReference type="PANTHER" id="PTHR45695:SF9">
    <property type="entry name" value="LEUCOKININ RECEPTOR"/>
    <property type="match status" value="1"/>
</dbReference>
<name>A0A6P8HNM2_ACTTE</name>
<reference evidence="11" key="1">
    <citation type="submission" date="2025-08" db="UniProtKB">
        <authorList>
            <consortium name="RefSeq"/>
        </authorList>
    </citation>
    <scope>IDENTIFICATION</scope>
    <source>
        <tissue evidence="11">Tentacle</tissue>
    </source>
</reference>
<feature type="transmembrane region" description="Helical" evidence="8">
    <location>
        <begin position="294"/>
        <end position="316"/>
    </location>
</feature>
<dbReference type="Proteomes" id="UP000515163">
    <property type="component" value="Unplaced"/>
</dbReference>
<keyword evidence="10" id="KW-1185">Reference proteome</keyword>
<comment type="subcellular location">
    <subcellularLocation>
        <location evidence="1">Membrane</location>
        <topology evidence="1">Multi-pass membrane protein</topology>
    </subcellularLocation>
</comment>
<dbReference type="RefSeq" id="XP_031557974.1">
    <property type="nucleotide sequence ID" value="XM_031702114.1"/>
</dbReference>
<dbReference type="InParanoid" id="A0A6P8HNM2"/>
<feature type="transmembrane region" description="Helical" evidence="8">
    <location>
        <begin position="210"/>
        <end position="229"/>
    </location>
</feature>
<dbReference type="PANTHER" id="PTHR45695">
    <property type="entry name" value="LEUCOKININ RECEPTOR-RELATED"/>
    <property type="match status" value="1"/>
</dbReference>
<keyword evidence="2 8" id="KW-0812">Transmembrane</keyword>
<sequence>MNGIESIMGAATWMTKLAEDTAFSPSTRATVSTRLTTASNSKSVEIAPSESFNQGFQMKSTSLSESVLGMTFNIATVVQTSRKTQALWNSLPTISILDVRGSATLEKINSTPSSIFVNASLPSNTSSFDNATEPYRRPVDDYSIVFYSIAFIAGITGNVFVLVDAFKTQKKLKTNEMLLIHLCLVNVFILSTLTPMVFLMKIRISSSCHVIFSLTILYQYGIVYTLTAISIQHHRAIACPFSPKPSGKRIAFTIVAIWVVSIFQVLPMVLTEDFLPRGCLIGTNKQLKIVRRKIYYSLLTFTQYLLPFFLIVMYYTKLSVFLKKARLDIERRTDSTHEVQSPRKKRNQRVVMVIVAMVATFAVSMLPQHIQFLLTEFVLEKTFPYGIAVFTFYPVVIKACLDPLIYGAVGRKLKSCSCCSRPTNSTQNDRVN</sequence>
<evidence type="ECO:0000256" key="5">
    <source>
        <dbReference type="ARBA" id="ARBA00023136"/>
    </source>
</evidence>